<keyword evidence="3" id="KW-0966">Cell projection</keyword>
<dbReference type="InterPro" id="IPR021136">
    <property type="entry name" value="Flagellar_hook_control-like_C"/>
</dbReference>
<feature type="compositionally biased region" description="Basic and acidic residues" evidence="1">
    <location>
        <begin position="71"/>
        <end position="85"/>
    </location>
</feature>
<gene>
    <name evidence="3" type="ORF">ROA7745_01700</name>
</gene>
<feature type="compositionally biased region" description="Polar residues" evidence="1">
    <location>
        <begin position="190"/>
        <end position="218"/>
    </location>
</feature>
<keyword evidence="3" id="KW-0282">Flagellum</keyword>
<feature type="compositionally biased region" description="Basic and acidic residues" evidence="1">
    <location>
        <begin position="22"/>
        <end position="37"/>
    </location>
</feature>
<dbReference type="Proteomes" id="UP000193224">
    <property type="component" value="Unassembled WGS sequence"/>
</dbReference>
<reference evidence="3 4" key="1">
    <citation type="submission" date="2017-03" db="EMBL/GenBank/DDBJ databases">
        <authorList>
            <person name="Afonso C.L."/>
            <person name="Miller P.J."/>
            <person name="Scott M.A."/>
            <person name="Spackman E."/>
            <person name="Goraichik I."/>
            <person name="Dimitrov K.M."/>
            <person name="Suarez D.L."/>
            <person name="Swayne D.E."/>
        </authorList>
    </citation>
    <scope>NUCLEOTIDE SEQUENCE [LARGE SCALE GENOMIC DNA]</scope>
    <source>
        <strain evidence="3 4">CECT 7745</strain>
    </source>
</reference>
<feature type="region of interest" description="Disordered" evidence="1">
    <location>
        <begin position="246"/>
        <end position="287"/>
    </location>
</feature>
<sequence length="485" mass="51434">MQSQISQVAPGHRSPPIFAGTGKERNERGPDASRDTEDFQSILEEPSAHTSESGTSPDKATDDGAISASPDRPEVDVVEKEKTEGYELLSDASGDADEVAPPDTITRAKGEENVATPESETRDTPAPQDQSAGHVPPWFAVPQNPDDGPRRMQPDRKVAAEVIGSAPPTQSTILREQASNDARQAPLTASLASDANVPTTRTDRQVPNTPAGTNNTPDQPRETPGVRVKSAVTDAAHEGNAKLVALANTPGQSDKTNPERAHLTERQSTPDQIARNSPATRHSQPAAPVHATAMPLTAPPALNASDLQGKMIDTGKVHWISEAGFAADTSAAEMPATSRLQQATLLQQPDLPRNIAIQLAQAMRQAGMDRPMELTLNPAELGRVRISMQAVDGAMTVHVLADRPDTLDLMRRHIDILAQEFHEIGYGQADFAFGQSAPDGDGPTDSDSEPGTQATPTAGGTVTEDAPADIGPHLTLLSDRVDIRL</sequence>
<name>A0A1X7BQL4_9RHOB</name>
<dbReference type="OrthoDB" id="7203912at2"/>
<feature type="compositionally biased region" description="Basic and acidic residues" evidence="1">
    <location>
        <begin position="256"/>
        <end position="265"/>
    </location>
</feature>
<organism evidence="3 4">
    <name type="scientific">Roseovarius aestuarii</name>
    <dbReference type="NCBI Taxonomy" id="475083"/>
    <lineage>
        <taxon>Bacteria</taxon>
        <taxon>Pseudomonadati</taxon>
        <taxon>Pseudomonadota</taxon>
        <taxon>Alphaproteobacteria</taxon>
        <taxon>Rhodobacterales</taxon>
        <taxon>Roseobacteraceae</taxon>
        <taxon>Roseovarius</taxon>
    </lineage>
</organism>
<evidence type="ECO:0000313" key="3">
    <source>
        <dbReference type="EMBL" id="SMC11880.1"/>
    </source>
</evidence>
<feature type="region of interest" description="Disordered" evidence="1">
    <location>
        <begin position="431"/>
        <end position="473"/>
    </location>
</feature>
<dbReference type="Pfam" id="PF02120">
    <property type="entry name" value="Flg_hook"/>
    <property type="match status" value="1"/>
</dbReference>
<feature type="compositionally biased region" description="Low complexity" evidence="1">
    <location>
        <begin position="450"/>
        <end position="463"/>
    </location>
</feature>
<evidence type="ECO:0000313" key="4">
    <source>
        <dbReference type="Proteomes" id="UP000193224"/>
    </source>
</evidence>
<dbReference type="AlphaFoldDB" id="A0A1X7BQL4"/>
<keyword evidence="4" id="KW-1185">Reference proteome</keyword>
<dbReference type="RefSeq" id="WP_085799848.1">
    <property type="nucleotide sequence ID" value="NZ_FWXB01000005.1"/>
</dbReference>
<protein>
    <submittedName>
        <fullName evidence="3">Flagellar hook-length control protein FliK</fullName>
    </submittedName>
</protein>
<keyword evidence="3" id="KW-0969">Cilium</keyword>
<dbReference type="CDD" id="cd17470">
    <property type="entry name" value="T3SS_Flik_C"/>
    <property type="match status" value="1"/>
</dbReference>
<dbReference type="InterPro" id="IPR038610">
    <property type="entry name" value="FliK-like_C_sf"/>
</dbReference>
<feature type="compositionally biased region" description="Polar residues" evidence="1">
    <location>
        <begin position="266"/>
        <end position="283"/>
    </location>
</feature>
<dbReference type="Gene3D" id="3.30.750.140">
    <property type="match status" value="1"/>
</dbReference>
<evidence type="ECO:0000259" key="2">
    <source>
        <dbReference type="Pfam" id="PF02120"/>
    </source>
</evidence>
<feature type="compositionally biased region" description="Polar residues" evidence="1">
    <location>
        <begin position="167"/>
        <end position="182"/>
    </location>
</feature>
<feature type="region of interest" description="Disordered" evidence="1">
    <location>
        <begin position="1"/>
        <end position="230"/>
    </location>
</feature>
<feature type="compositionally biased region" description="Basic and acidic residues" evidence="1">
    <location>
        <begin position="147"/>
        <end position="159"/>
    </location>
</feature>
<dbReference type="EMBL" id="FWXB01000005">
    <property type="protein sequence ID" value="SMC11880.1"/>
    <property type="molecule type" value="Genomic_DNA"/>
</dbReference>
<evidence type="ECO:0000256" key="1">
    <source>
        <dbReference type="SAM" id="MobiDB-lite"/>
    </source>
</evidence>
<feature type="domain" description="Flagellar hook-length control protein-like C-terminal" evidence="2">
    <location>
        <begin position="372"/>
        <end position="440"/>
    </location>
</feature>
<feature type="compositionally biased region" description="Polar residues" evidence="1">
    <location>
        <begin position="48"/>
        <end position="58"/>
    </location>
</feature>
<accession>A0A1X7BQL4</accession>
<proteinExistence type="predicted"/>